<gene>
    <name evidence="2" type="ORF">CFBP6411_00384</name>
</gene>
<dbReference type="EMBL" id="LT963408">
    <property type="protein sequence ID" value="SOS31753.1"/>
    <property type="molecule type" value="Genomic_DNA"/>
</dbReference>
<dbReference type="AlphaFoldDB" id="A0A2K4W791"/>
<dbReference type="Pfam" id="PF24731">
    <property type="entry name" value="DUF7683"/>
    <property type="match status" value="1"/>
</dbReference>
<evidence type="ECO:0000313" key="3">
    <source>
        <dbReference type="Proteomes" id="UP000238093"/>
    </source>
</evidence>
<dbReference type="InterPro" id="IPR056100">
    <property type="entry name" value="DUF7683"/>
</dbReference>
<organism evidence="2 3">
    <name type="scientific">Pseudomonas syringae group genomosp. 3</name>
    <dbReference type="NCBI Taxonomy" id="251701"/>
    <lineage>
        <taxon>Bacteria</taxon>
        <taxon>Pseudomonadati</taxon>
        <taxon>Pseudomonadota</taxon>
        <taxon>Gammaproteobacteria</taxon>
        <taxon>Pseudomonadales</taxon>
        <taxon>Pseudomonadaceae</taxon>
        <taxon>Pseudomonas</taxon>
    </lineage>
</organism>
<dbReference type="RefSeq" id="WP_005737455.1">
    <property type="nucleotide sequence ID" value="NZ_LT963408.1"/>
</dbReference>
<sequence>MKYLLEAFDKNTELLIFERELPDENDEKIKRIMNWSSEQQGIEGYNLNTHQLASIAKILGEEGFDPGYDYQLSCNI</sequence>
<feature type="domain" description="DUF7683" evidence="1">
    <location>
        <begin position="3"/>
        <end position="72"/>
    </location>
</feature>
<reference evidence="2 3" key="1">
    <citation type="submission" date="2017-11" db="EMBL/GenBank/DDBJ databases">
        <authorList>
            <person name="Han C.G."/>
        </authorList>
    </citation>
    <scope>NUCLEOTIDE SEQUENCE [LARGE SCALE GENOMIC DNA]</scope>
    <source>
        <strain evidence="2">CFBP6411</strain>
    </source>
</reference>
<protein>
    <recommendedName>
        <fullName evidence="1">DUF7683 domain-containing protein</fullName>
    </recommendedName>
</protein>
<accession>A0A2K4W791</accession>
<evidence type="ECO:0000313" key="2">
    <source>
        <dbReference type="EMBL" id="SOS31753.1"/>
    </source>
</evidence>
<dbReference type="Proteomes" id="UP000238093">
    <property type="component" value="Chromosome I"/>
</dbReference>
<evidence type="ECO:0000259" key="1">
    <source>
        <dbReference type="Pfam" id="PF24731"/>
    </source>
</evidence>
<name>A0A2K4W791_9PSED</name>
<proteinExistence type="predicted"/>